<protein>
    <submittedName>
        <fullName evidence="1">Uncharacterized protein</fullName>
    </submittedName>
</protein>
<dbReference type="EMBL" id="OW152834">
    <property type="protein sequence ID" value="CAH2055620.1"/>
    <property type="molecule type" value="Genomic_DNA"/>
</dbReference>
<reference evidence="1" key="1">
    <citation type="submission" date="2022-03" db="EMBL/GenBank/DDBJ databases">
        <authorList>
            <person name="Martin H S."/>
        </authorList>
    </citation>
    <scope>NUCLEOTIDE SEQUENCE</scope>
</reference>
<dbReference type="Proteomes" id="UP000837857">
    <property type="component" value="Chromosome 22"/>
</dbReference>
<evidence type="ECO:0000313" key="1">
    <source>
        <dbReference type="EMBL" id="CAH2055620.1"/>
    </source>
</evidence>
<accession>A0ABN8IH86</accession>
<proteinExistence type="predicted"/>
<keyword evidence="2" id="KW-1185">Reference proteome</keyword>
<evidence type="ECO:0000313" key="2">
    <source>
        <dbReference type="Proteomes" id="UP000837857"/>
    </source>
</evidence>
<name>A0ABN8IH86_9NEOP</name>
<feature type="non-terminal residue" evidence="1">
    <location>
        <position position="133"/>
    </location>
</feature>
<gene>
    <name evidence="1" type="ORF">IPOD504_LOCUS8950</name>
</gene>
<organism evidence="1 2">
    <name type="scientific">Iphiclides podalirius</name>
    <name type="common">scarce swallowtail</name>
    <dbReference type="NCBI Taxonomy" id="110791"/>
    <lineage>
        <taxon>Eukaryota</taxon>
        <taxon>Metazoa</taxon>
        <taxon>Ecdysozoa</taxon>
        <taxon>Arthropoda</taxon>
        <taxon>Hexapoda</taxon>
        <taxon>Insecta</taxon>
        <taxon>Pterygota</taxon>
        <taxon>Neoptera</taxon>
        <taxon>Endopterygota</taxon>
        <taxon>Lepidoptera</taxon>
        <taxon>Glossata</taxon>
        <taxon>Ditrysia</taxon>
        <taxon>Papilionoidea</taxon>
        <taxon>Papilionidae</taxon>
        <taxon>Papilioninae</taxon>
        <taxon>Iphiclides</taxon>
    </lineage>
</organism>
<sequence>MQYRRFSWALEALENICIDWSSAKRWPARAGDMMKRRKTMCFGTVKCGLWTQEGNEMLESLKRTAIGLVCHRGLVCCPDNYSLLRKFAHSKQTHGSGVDDIPKRTASVKYCSVLCNAPEGGECFEDQGRKSNL</sequence>